<protein>
    <submittedName>
        <fullName evidence="1">Uncharacterized protein</fullName>
    </submittedName>
</protein>
<dbReference type="EMBL" id="KV875103">
    <property type="protein sequence ID" value="OIW24615.1"/>
    <property type="molecule type" value="Genomic_DNA"/>
</dbReference>
<reference evidence="1 2" key="1">
    <citation type="submission" date="2016-10" db="EMBL/GenBank/DDBJ databases">
        <title>Draft genome sequence of Coniochaeta ligniaria NRRL30616, a lignocellulolytic fungus for bioabatement of inhibitors in plant biomass hydrolysates.</title>
        <authorList>
            <consortium name="DOE Joint Genome Institute"/>
            <person name="Jimenez D.J."/>
            <person name="Hector R.E."/>
            <person name="Riley R."/>
            <person name="Sun H."/>
            <person name="Grigoriev I.V."/>
            <person name="Van Elsas J.D."/>
            <person name="Nichols N.N."/>
        </authorList>
    </citation>
    <scope>NUCLEOTIDE SEQUENCE [LARGE SCALE GENOMIC DNA]</scope>
    <source>
        <strain evidence="1 2">NRRL 30616</strain>
    </source>
</reference>
<accession>A0A1J7IAA5</accession>
<evidence type="ECO:0000313" key="2">
    <source>
        <dbReference type="Proteomes" id="UP000182658"/>
    </source>
</evidence>
<sequence>MCTAFAVDSQVFAVEFLLGFCNKASSKGRTYEVSAGAGDAASFLYLRCRPWTELCCWKSCFSRARDRHNLAIFVSVRNTKGSKCGEGWVVHGTHHLGKPETSTWTISFRLWRFGQLAPGTVDHPRPKPVSQERHRECTIVEKSLFSIFWSLRFSRCPKARSLQRVPFCSPRQSQYSLARLMHHDVEMRHYYGSRTTWRCRGGLGSPLTTIDCPTGGLVDFWF</sequence>
<keyword evidence="2" id="KW-1185">Reference proteome</keyword>
<name>A0A1J7IAA5_9PEZI</name>
<dbReference type="InParanoid" id="A0A1J7IAA5"/>
<organism evidence="1 2">
    <name type="scientific">Coniochaeta ligniaria NRRL 30616</name>
    <dbReference type="NCBI Taxonomy" id="1408157"/>
    <lineage>
        <taxon>Eukaryota</taxon>
        <taxon>Fungi</taxon>
        <taxon>Dikarya</taxon>
        <taxon>Ascomycota</taxon>
        <taxon>Pezizomycotina</taxon>
        <taxon>Sordariomycetes</taxon>
        <taxon>Sordariomycetidae</taxon>
        <taxon>Coniochaetales</taxon>
        <taxon>Coniochaetaceae</taxon>
        <taxon>Coniochaeta</taxon>
    </lineage>
</organism>
<dbReference type="AlphaFoldDB" id="A0A1J7IAA5"/>
<evidence type="ECO:0000313" key="1">
    <source>
        <dbReference type="EMBL" id="OIW24615.1"/>
    </source>
</evidence>
<gene>
    <name evidence="1" type="ORF">CONLIGDRAFT_100947</name>
</gene>
<dbReference type="Proteomes" id="UP000182658">
    <property type="component" value="Unassembled WGS sequence"/>
</dbReference>
<proteinExistence type="predicted"/>